<reference evidence="2" key="1">
    <citation type="submission" date="2022-07" db="EMBL/GenBank/DDBJ databases">
        <title>Phylogenomic reconstructions and comparative analyses of Kickxellomycotina fungi.</title>
        <authorList>
            <person name="Reynolds N.K."/>
            <person name="Stajich J.E."/>
            <person name="Barry K."/>
            <person name="Grigoriev I.V."/>
            <person name="Crous P."/>
            <person name="Smith M.E."/>
        </authorList>
    </citation>
    <scope>NUCLEOTIDE SEQUENCE</scope>
    <source>
        <strain evidence="2">NBRC 100468</strain>
    </source>
</reference>
<dbReference type="Proteomes" id="UP001150538">
    <property type="component" value="Unassembled WGS sequence"/>
</dbReference>
<comment type="caution">
    <text evidence="2">The sequence shown here is derived from an EMBL/GenBank/DDBJ whole genome shotgun (WGS) entry which is preliminary data.</text>
</comment>
<dbReference type="AlphaFoldDB" id="A0A9W8DKD1"/>
<feature type="chain" id="PRO_5040783812" evidence="1">
    <location>
        <begin position="21"/>
        <end position="191"/>
    </location>
</feature>
<organism evidence="2 3">
    <name type="scientific">Mycoemilia scoparia</name>
    <dbReference type="NCBI Taxonomy" id="417184"/>
    <lineage>
        <taxon>Eukaryota</taxon>
        <taxon>Fungi</taxon>
        <taxon>Fungi incertae sedis</taxon>
        <taxon>Zoopagomycota</taxon>
        <taxon>Kickxellomycotina</taxon>
        <taxon>Kickxellomycetes</taxon>
        <taxon>Kickxellales</taxon>
        <taxon>Kickxellaceae</taxon>
        <taxon>Mycoemilia</taxon>
    </lineage>
</organism>
<feature type="non-terminal residue" evidence="2">
    <location>
        <position position="191"/>
    </location>
</feature>
<gene>
    <name evidence="2" type="ORF">H4219_005804</name>
</gene>
<evidence type="ECO:0000313" key="2">
    <source>
        <dbReference type="EMBL" id="KAJ1911871.1"/>
    </source>
</evidence>
<accession>A0A9W8DKD1</accession>
<sequence length="191" mass="21410">MFYYEKVLFTILLSVCYTNATDLIKELADKLNSINPSSNQKENTNINEWAPEIKQAAQSLIEQAKEYNVAHGLTKNDQSASGTDHDRVLCILKLHFAISFVLKLYDCLTPLGRSVDGVTTNDCNVMFWDTKSIVDPTLHAINIASYDAYFEQHPKVGANAVYSDYVVQKIHEHIASEHVDITDSVNAITIV</sequence>
<feature type="signal peptide" evidence="1">
    <location>
        <begin position="1"/>
        <end position="20"/>
    </location>
</feature>
<evidence type="ECO:0000313" key="3">
    <source>
        <dbReference type="Proteomes" id="UP001150538"/>
    </source>
</evidence>
<name>A0A9W8DKD1_9FUNG</name>
<evidence type="ECO:0000256" key="1">
    <source>
        <dbReference type="SAM" id="SignalP"/>
    </source>
</evidence>
<keyword evidence="1" id="KW-0732">Signal</keyword>
<protein>
    <submittedName>
        <fullName evidence="2">Uncharacterized protein</fullName>
    </submittedName>
</protein>
<keyword evidence="3" id="KW-1185">Reference proteome</keyword>
<dbReference type="EMBL" id="JANBPU010000400">
    <property type="protein sequence ID" value="KAJ1911871.1"/>
    <property type="molecule type" value="Genomic_DNA"/>
</dbReference>
<proteinExistence type="predicted"/>